<protein>
    <submittedName>
        <fullName evidence="1">Uncharacterized protein</fullName>
    </submittedName>
</protein>
<dbReference type="EMBL" id="JAWHQM010000031">
    <property type="protein sequence ID" value="KAK5633320.1"/>
    <property type="molecule type" value="Genomic_DNA"/>
</dbReference>
<name>A0AAN7Z187_9PEZI</name>
<sequence>MAVLELFMLRRRLGHAVFEALCSKGFGIFTGSSLLEGRKSLSIQEIVGEWLEWVGRGFCV</sequence>
<accession>A0AAN7Z187</accession>
<keyword evidence="2" id="KW-1185">Reference proteome</keyword>
<comment type="caution">
    <text evidence="1">The sequence shown here is derived from an EMBL/GenBank/DDBJ whole genome shotgun (WGS) entry which is preliminary data.</text>
</comment>
<organism evidence="1 2">
    <name type="scientific">Xylaria bambusicola</name>
    <dbReference type="NCBI Taxonomy" id="326684"/>
    <lineage>
        <taxon>Eukaryota</taxon>
        <taxon>Fungi</taxon>
        <taxon>Dikarya</taxon>
        <taxon>Ascomycota</taxon>
        <taxon>Pezizomycotina</taxon>
        <taxon>Sordariomycetes</taxon>
        <taxon>Xylariomycetidae</taxon>
        <taxon>Xylariales</taxon>
        <taxon>Xylariaceae</taxon>
        <taxon>Xylaria</taxon>
    </lineage>
</organism>
<dbReference type="Proteomes" id="UP001305414">
    <property type="component" value="Unassembled WGS sequence"/>
</dbReference>
<evidence type="ECO:0000313" key="2">
    <source>
        <dbReference type="Proteomes" id="UP001305414"/>
    </source>
</evidence>
<dbReference type="AlphaFoldDB" id="A0AAN7Z187"/>
<gene>
    <name evidence="1" type="ORF">RRF57_009034</name>
</gene>
<reference evidence="1 2" key="1">
    <citation type="submission" date="2023-10" db="EMBL/GenBank/DDBJ databases">
        <title>Draft genome sequence of Xylaria bambusicola isolate GMP-LS, the root and basal stem rot pathogen of sugarcane in Indonesia.</title>
        <authorList>
            <person name="Selvaraj P."/>
            <person name="Muralishankar V."/>
            <person name="Muruganantham S."/>
            <person name="Sp S."/>
            <person name="Haryani S."/>
            <person name="Lau K.J.X."/>
            <person name="Naqvi N.I."/>
        </authorList>
    </citation>
    <scope>NUCLEOTIDE SEQUENCE [LARGE SCALE GENOMIC DNA]</scope>
    <source>
        <strain evidence="1">GMP-LS</strain>
    </source>
</reference>
<proteinExistence type="predicted"/>
<evidence type="ECO:0000313" key="1">
    <source>
        <dbReference type="EMBL" id="KAK5633320.1"/>
    </source>
</evidence>